<comment type="caution">
    <text evidence="1">The sequence shown here is derived from an EMBL/GenBank/DDBJ whole genome shotgun (WGS) entry which is preliminary data.</text>
</comment>
<sequence length="244" mass="26975">MSSTLIKVTLALIAYYYNEMKYTLELLGYFRDAVPYDGSGNCRIIPGPEGCEDIVIHYPSGYAFMACGSGTDRLTQYWPPISSFTNEFRATPWDNVVLHSSASNITRLAAEGISHADGISANWDKLLIYVIAAAADEIIRLGYPSANTSSDEETGEIYIAAFPKILRFIAYSENPNNPKSPGMILKISNNTDSDRYFGKKYKVTKVLEDDGAFIHSITTPAVDHKRNTLLLGTIFAETVRCDLA</sequence>
<gene>
    <name evidence="1" type="ORF">AGERDE_LOCUS1062</name>
</gene>
<dbReference type="InterPro" id="IPR011042">
    <property type="entry name" value="6-blade_b-propeller_TolB-like"/>
</dbReference>
<reference evidence="1" key="1">
    <citation type="submission" date="2021-06" db="EMBL/GenBank/DDBJ databases">
        <authorList>
            <person name="Kallberg Y."/>
            <person name="Tangrot J."/>
            <person name="Rosling A."/>
        </authorList>
    </citation>
    <scope>NUCLEOTIDE SEQUENCE</scope>
    <source>
        <strain evidence="1">MT106</strain>
    </source>
</reference>
<dbReference type="OrthoDB" id="5307922at2759"/>
<dbReference type="Proteomes" id="UP000789831">
    <property type="component" value="Unassembled WGS sequence"/>
</dbReference>
<keyword evidence="2" id="KW-1185">Reference proteome</keyword>
<proteinExistence type="predicted"/>
<dbReference type="AlphaFoldDB" id="A0A9N8YQU7"/>
<evidence type="ECO:0000313" key="2">
    <source>
        <dbReference type="Proteomes" id="UP000789831"/>
    </source>
</evidence>
<dbReference type="InterPro" id="IPR051288">
    <property type="entry name" value="Serum_paraoxonase/arylesterase"/>
</dbReference>
<dbReference type="Gene3D" id="2.120.10.30">
    <property type="entry name" value="TolB, C-terminal domain"/>
    <property type="match status" value="1"/>
</dbReference>
<dbReference type="PANTHER" id="PTHR11799:SF12">
    <property type="entry name" value="PARAOXONASE-RELATED"/>
    <property type="match status" value="1"/>
</dbReference>
<dbReference type="PANTHER" id="PTHR11799">
    <property type="entry name" value="PARAOXONASE"/>
    <property type="match status" value="1"/>
</dbReference>
<organism evidence="1 2">
    <name type="scientific">Ambispora gerdemannii</name>
    <dbReference type="NCBI Taxonomy" id="144530"/>
    <lineage>
        <taxon>Eukaryota</taxon>
        <taxon>Fungi</taxon>
        <taxon>Fungi incertae sedis</taxon>
        <taxon>Mucoromycota</taxon>
        <taxon>Glomeromycotina</taxon>
        <taxon>Glomeromycetes</taxon>
        <taxon>Archaeosporales</taxon>
        <taxon>Ambisporaceae</taxon>
        <taxon>Ambispora</taxon>
    </lineage>
</organism>
<accession>A0A9N8YQU7</accession>
<evidence type="ECO:0000313" key="1">
    <source>
        <dbReference type="EMBL" id="CAG8440966.1"/>
    </source>
</evidence>
<name>A0A9N8YQU7_9GLOM</name>
<protein>
    <submittedName>
        <fullName evidence="1">1068_t:CDS:1</fullName>
    </submittedName>
</protein>
<dbReference type="EMBL" id="CAJVPL010000067">
    <property type="protein sequence ID" value="CAG8440966.1"/>
    <property type="molecule type" value="Genomic_DNA"/>
</dbReference>